<dbReference type="InterPro" id="IPR029398">
    <property type="entry name" value="PolB_thumb"/>
</dbReference>
<evidence type="ECO:0000256" key="7">
    <source>
        <dbReference type="ARBA" id="ARBA00022679"/>
    </source>
</evidence>
<comment type="similarity">
    <text evidence="3">Belongs to the DNA polymerase type-X family.</text>
</comment>
<dbReference type="InterPro" id="IPR028207">
    <property type="entry name" value="DNA_pol_B_palm_palm"/>
</dbReference>
<evidence type="ECO:0000256" key="2">
    <source>
        <dbReference type="ARBA" id="ARBA00004123"/>
    </source>
</evidence>
<evidence type="ECO:0000256" key="6">
    <source>
        <dbReference type="ARBA" id="ARBA00022634"/>
    </source>
</evidence>
<evidence type="ECO:0000256" key="3">
    <source>
        <dbReference type="ARBA" id="ARBA00008323"/>
    </source>
</evidence>
<dbReference type="InterPro" id="IPR036420">
    <property type="entry name" value="BRCT_dom_sf"/>
</dbReference>
<keyword evidence="14" id="KW-0456">Lyase</keyword>
<evidence type="ECO:0000256" key="10">
    <source>
        <dbReference type="ARBA" id="ARBA00022723"/>
    </source>
</evidence>
<evidence type="ECO:0000256" key="11">
    <source>
        <dbReference type="ARBA" id="ARBA00022763"/>
    </source>
</evidence>
<keyword evidence="8" id="KW-0548">Nucleotidyltransferase</keyword>
<evidence type="ECO:0000259" key="19">
    <source>
        <dbReference type="PROSITE" id="PS50172"/>
    </source>
</evidence>
<evidence type="ECO:0000256" key="13">
    <source>
        <dbReference type="ARBA" id="ARBA00023204"/>
    </source>
</evidence>
<evidence type="ECO:0000256" key="17">
    <source>
        <dbReference type="PIRSR" id="PIRSR622312-50"/>
    </source>
</evidence>
<gene>
    <name evidence="20" type="ORF">LTR78_007585</name>
</gene>
<feature type="region of interest" description="Disordered" evidence="18">
    <location>
        <begin position="251"/>
        <end position="320"/>
    </location>
</feature>
<evidence type="ECO:0000313" key="21">
    <source>
        <dbReference type="Proteomes" id="UP001274830"/>
    </source>
</evidence>
<dbReference type="EC" id="2.7.7.7" evidence="4"/>
<dbReference type="Gene3D" id="1.10.150.20">
    <property type="entry name" value="5' to 3' exonuclease, C-terminal subdomain"/>
    <property type="match status" value="1"/>
</dbReference>
<dbReference type="Proteomes" id="UP001274830">
    <property type="component" value="Unassembled WGS sequence"/>
</dbReference>
<proteinExistence type="inferred from homology"/>
<dbReference type="CDD" id="cd00141">
    <property type="entry name" value="NT_POLXc"/>
    <property type="match status" value="1"/>
</dbReference>
<dbReference type="InterPro" id="IPR018944">
    <property type="entry name" value="DNA_pol_lambd_fingers_domain"/>
</dbReference>
<name>A0AAE0TRN0_9PEZI</name>
<dbReference type="InterPro" id="IPR010996">
    <property type="entry name" value="HHH_MUS81"/>
</dbReference>
<dbReference type="FunFam" id="1.10.150.20:FF:000010">
    <property type="entry name" value="DNA polymerase lambda"/>
    <property type="match status" value="1"/>
</dbReference>
<dbReference type="Pfam" id="PF14792">
    <property type="entry name" value="DNA_pol_B_palm"/>
    <property type="match status" value="1"/>
</dbReference>
<organism evidence="20 21">
    <name type="scientific">Recurvomyces mirabilis</name>
    <dbReference type="NCBI Taxonomy" id="574656"/>
    <lineage>
        <taxon>Eukaryota</taxon>
        <taxon>Fungi</taxon>
        <taxon>Dikarya</taxon>
        <taxon>Ascomycota</taxon>
        <taxon>Pezizomycotina</taxon>
        <taxon>Dothideomycetes</taxon>
        <taxon>Dothideomycetidae</taxon>
        <taxon>Mycosphaerellales</taxon>
        <taxon>Teratosphaeriaceae</taxon>
        <taxon>Recurvomyces</taxon>
    </lineage>
</organism>
<sequence length="723" mass="79827">MDADLGKRLLDKQAFYAELDVTLADSDDEPDPGRKASERILRKKSTIATAPPTVIAEGSGLARSTSDTSLARHSPQKTVAQNLVRPTTSAAPAARDHAPPLRKGATFSASASEPIVTAVSLGVIPKTSIGKRKRDGVVKLVSEAQQIFKGLHFYFFPNNDNNPARAMRMMKALEYGATWQKDWSEHVTHVVVDKQLDYAMVLKEVKAAALPEHVIVVSENYPADCISFRLMMDPKQKRFQVKGYIAQAQAPATTPVAPVLPEKTSLELKPAGRAVMARPPESPRTTDEASQPPDLPSNESSNAARPVSTKTAAPDQIVPDTTAEFDDAIRQAKGLKHVPFEDEGEDSRPSTSEGPATDDEDQASNPNRKQRTKQLAFQDKFQCMQKHTGDKIGNPNAATITILQQMADYYGQVGDQWRIRAYRKAIATLRNHHTKVWTKKQALALPQIGERLAAKIEEIAVTNRLLRLDNAKVEPSDQVLQTFMGVYGAGFAKASEWVAQGHRTLDEVLASGNLTESQRIGIEHYEDFNSRVPRHEVEQHGAFVRQALHKIDPAFEVIVGGSYRRGSQTSGDIDCILTRPNTNASHLRTVISGQLIPTLQAQGFLVASLATTSRDDGSKWHGASCLPTSQNKIWRRIDLLLVPSDQIGAALIYFTGNDIFNRSLRLLASTKGMRLNQRGLFRDCMREKGREKISEGVLVEGEDERKIFDVLGVPWRPPEHRIC</sequence>
<dbReference type="SUPFAM" id="SSF81301">
    <property type="entry name" value="Nucleotidyltransferase"/>
    <property type="match status" value="1"/>
</dbReference>
<keyword evidence="13" id="KW-0234">DNA repair</keyword>
<comment type="cofactor">
    <cofactor evidence="1">
        <name>Mn(2+)</name>
        <dbReference type="ChEBI" id="CHEBI:29035"/>
    </cofactor>
</comment>
<feature type="domain" description="BRCT" evidence="19">
    <location>
        <begin position="143"/>
        <end position="239"/>
    </location>
</feature>
<feature type="region of interest" description="Disordered" evidence="18">
    <location>
        <begin position="335"/>
        <end position="373"/>
    </location>
</feature>
<keyword evidence="10" id="KW-0479">Metal-binding</keyword>
<dbReference type="Pfam" id="PF10391">
    <property type="entry name" value="DNA_pol_lambd_f"/>
    <property type="match status" value="1"/>
</dbReference>
<dbReference type="EMBL" id="JAUTXT010000032">
    <property type="protein sequence ID" value="KAK3672535.1"/>
    <property type="molecule type" value="Genomic_DNA"/>
</dbReference>
<dbReference type="Pfam" id="PF14716">
    <property type="entry name" value="HHH_8"/>
    <property type="match status" value="1"/>
</dbReference>
<dbReference type="Gene3D" id="3.40.50.10190">
    <property type="entry name" value="BRCT domain"/>
    <property type="match status" value="1"/>
</dbReference>
<dbReference type="PRINTS" id="PR00869">
    <property type="entry name" value="DNAPOLX"/>
</dbReference>
<dbReference type="InterPro" id="IPR001357">
    <property type="entry name" value="BRCT_dom"/>
</dbReference>
<dbReference type="InterPro" id="IPR022312">
    <property type="entry name" value="DNA_pol_X"/>
</dbReference>
<dbReference type="SUPFAM" id="SSF81585">
    <property type="entry name" value="PsbU/PolX domain-like"/>
    <property type="match status" value="1"/>
</dbReference>
<dbReference type="SUPFAM" id="SSF52113">
    <property type="entry name" value="BRCT domain"/>
    <property type="match status" value="1"/>
</dbReference>
<dbReference type="InterPro" id="IPR037160">
    <property type="entry name" value="DNA_Pol_thumb_sf"/>
</dbReference>
<keyword evidence="6" id="KW-0237">DNA synthesis</keyword>
<comment type="catalytic activity">
    <reaction evidence="16">
        <text>DNA(n) + a 2'-deoxyribonucleoside 5'-triphosphate = DNA(n+1) + diphosphate</text>
        <dbReference type="Rhea" id="RHEA:22508"/>
        <dbReference type="Rhea" id="RHEA-COMP:17339"/>
        <dbReference type="Rhea" id="RHEA-COMP:17340"/>
        <dbReference type="ChEBI" id="CHEBI:33019"/>
        <dbReference type="ChEBI" id="CHEBI:61560"/>
        <dbReference type="ChEBI" id="CHEBI:173112"/>
        <dbReference type="EC" id="2.7.7.7"/>
    </reaction>
</comment>
<protein>
    <recommendedName>
        <fullName evidence="5">DNA polymerase lambda</fullName>
        <ecNumber evidence="4">2.7.7.7</ecNumber>
    </recommendedName>
</protein>
<dbReference type="InterPro" id="IPR002054">
    <property type="entry name" value="DNA-dir_DNA_pol_X"/>
</dbReference>
<dbReference type="Gene3D" id="3.30.210.10">
    <property type="entry name" value="DNA polymerase, thumb domain"/>
    <property type="match status" value="1"/>
</dbReference>
<keyword evidence="7" id="KW-0808">Transferase</keyword>
<dbReference type="PANTHER" id="PTHR11276:SF28">
    <property type="entry name" value="DNA POLYMERASE LAMBDA"/>
    <property type="match status" value="1"/>
</dbReference>
<dbReference type="Pfam" id="PF14791">
    <property type="entry name" value="DNA_pol_B_thumb"/>
    <property type="match status" value="1"/>
</dbReference>
<evidence type="ECO:0000256" key="9">
    <source>
        <dbReference type="ARBA" id="ARBA00022705"/>
    </source>
</evidence>
<reference evidence="20" key="1">
    <citation type="submission" date="2023-07" db="EMBL/GenBank/DDBJ databases">
        <title>Black Yeasts Isolated from many extreme environments.</title>
        <authorList>
            <person name="Coleine C."/>
            <person name="Stajich J.E."/>
            <person name="Selbmann L."/>
        </authorList>
    </citation>
    <scope>NUCLEOTIDE SEQUENCE</scope>
    <source>
        <strain evidence="20">CCFEE 5485</strain>
    </source>
</reference>
<keyword evidence="15" id="KW-0539">Nucleus</keyword>
<evidence type="ECO:0000256" key="8">
    <source>
        <dbReference type="ARBA" id="ARBA00022695"/>
    </source>
</evidence>
<feature type="region of interest" description="Disordered" evidence="18">
    <location>
        <begin position="24"/>
        <end position="107"/>
    </location>
</feature>
<evidence type="ECO:0000256" key="4">
    <source>
        <dbReference type="ARBA" id="ARBA00012417"/>
    </source>
</evidence>
<keyword evidence="11" id="KW-0227">DNA damage</keyword>
<dbReference type="FunFam" id="3.30.210.10:FF:000001">
    <property type="entry name" value="DNA polymerase lambda"/>
    <property type="match status" value="1"/>
</dbReference>
<accession>A0AAE0TRN0</accession>
<dbReference type="FunFam" id="1.10.150.110:FF:000005">
    <property type="entry name" value="DNA polymerase POL4"/>
    <property type="match status" value="1"/>
</dbReference>
<dbReference type="GO" id="GO:0005634">
    <property type="term" value="C:nucleus"/>
    <property type="evidence" value="ECO:0007669"/>
    <property type="project" value="UniProtKB-SubCell"/>
</dbReference>
<dbReference type="AlphaFoldDB" id="A0AAE0TRN0"/>
<evidence type="ECO:0000256" key="1">
    <source>
        <dbReference type="ARBA" id="ARBA00001936"/>
    </source>
</evidence>
<feature type="compositionally biased region" description="Basic and acidic residues" evidence="18">
    <location>
        <begin position="31"/>
        <end position="40"/>
    </location>
</feature>
<dbReference type="GO" id="GO:0016829">
    <property type="term" value="F:lyase activity"/>
    <property type="evidence" value="ECO:0007669"/>
    <property type="project" value="UniProtKB-KW"/>
</dbReference>
<dbReference type="SUPFAM" id="SSF47802">
    <property type="entry name" value="DNA polymerase beta, N-terminal domain-like"/>
    <property type="match status" value="1"/>
</dbReference>
<keyword evidence="12" id="KW-0239">DNA-directed DNA polymerase</keyword>
<dbReference type="PRINTS" id="PR00870">
    <property type="entry name" value="DNAPOLXBETA"/>
</dbReference>
<dbReference type="SMART" id="SM00483">
    <property type="entry name" value="POLXc"/>
    <property type="match status" value="1"/>
</dbReference>
<dbReference type="PANTHER" id="PTHR11276">
    <property type="entry name" value="DNA POLYMERASE TYPE-X FAMILY MEMBER"/>
    <property type="match status" value="1"/>
</dbReference>
<feature type="active site" description="Nucleophile; Schiff-base intermediate with DNA; for 5'-dRP lyase activity" evidence="17">
    <location>
        <position position="455"/>
    </location>
</feature>
<keyword evidence="21" id="KW-1185">Reference proteome</keyword>
<evidence type="ECO:0000256" key="14">
    <source>
        <dbReference type="ARBA" id="ARBA00023239"/>
    </source>
</evidence>
<dbReference type="Gene3D" id="3.30.460.10">
    <property type="entry name" value="Beta Polymerase, domain 2"/>
    <property type="match status" value="1"/>
</dbReference>
<dbReference type="InterPro" id="IPR002008">
    <property type="entry name" value="DNA_pol_X_beta-like"/>
</dbReference>
<dbReference type="GO" id="GO:0003677">
    <property type="term" value="F:DNA binding"/>
    <property type="evidence" value="ECO:0007669"/>
    <property type="project" value="InterPro"/>
</dbReference>
<dbReference type="GO" id="GO:0003887">
    <property type="term" value="F:DNA-directed DNA polymerase activity"/>
    <property type="evidence" value="ECO:0007669"/>
    <property type="project" value="UniProtKB-KW"/>
</dbReference>
<evidence type="ECO:0000256" key="18">
    <source>
        <dbReference type="SAM" id="MobiDB-lite"/>
    </source>
</evidence>
<keyword evidence="9" id="KW-0235">DNA replication</keyword>
<comment type="caution">
    <text evidence="20">The sequence shown here is derived from an EMBL/GenBank/DDBJ whole genome shotgun (WGS) entry which is preliminary data.</text>
</comment>
<dbReference type="GO" id="GO:0046872">
    <property type="term" value="F:metal ion binding"/>
    <property type="evidence" value="ECO:0007669"/>
    <property type="project" value="UniProtKB-KW"/>
</dbReference>
<evidence type="ECO:0000256" key="15">
    <source>
        <dbReference type="ARBA" id="ARBA00023242"/>
    </source>
</evidence>
<evidence type="ECO:0000256" key="5">
    <source>
        <dbReference type="ARBA" id="ARBA00016513"/>
    </source>
</evidence>
<dbReference type="GO" id="GO:0006303">
    <property type="term" value="P:double-strand break repair via nonhomologous end joining"/>
    <property type="evidence" value="ECO:0007669"/>
    <property type="project" value="TreeGrafter"/>
</dbReference>
<dbReference type="InterPro" id="IPR043519">
    <property type="entry name" value="NT_sf"/>
</dbReference>
<dbReference type="InterPro" id="IPR027421">
    <property type="entry name" value="DNA_pol_lamdba_lyase_dom_sf"/>
</dbReference>
<evidence type="ECO:0000313" key="20">
    <source>
        <dbReference type="EMBL" id="KAK3672535.1"/>
    </source>
</evidence>
<feature type="compositionally biased region" description="Polar residues" evidence="18">
    <location>
        <begin position="62"/>
        <end position="90"/>
    </location>
</feature>
<dbReference type="PROSITE" id="PS50172">
    <property type="entry name" value="BRCT"/>
    <property type="match status" value="1"/>
</dbReference>
<dbReference type="Gene3D" id="1.10.150.110">
    <property type="entry name" value="DNA polymerase beta, N-terminal domain-like"/>
    <property type="match status" value="1"/>
</dbReference>
<evidence type="ECO:0000256" key="16">
    <source>
        <dbReference type="ARBA" id="ARBA00049244"/>
    </source>
</evidence>
<evidence type="ECO:0000256" key="12">
    <source>
        <dbReference type="ARBA" id="ARBA00022932"/>
    </source>
</evidence>
<feature type="compositionally biased region" description="Polar residues" evidence="18">
    <location>
        <begin position="297"/>
        <end position="311"/>
    </location>
</feature>
<comment type="subcellular location">
    <subcellularLocation>
        <location evidence="2">Nucleus</location>
    </subcellularLocation>
</comment>